<feature type="region of interest" description="Disordered" evidence="1">
    <location>
        <begin position="98"/>
        <end position="119"/>
    </location>
</feature>
<dbReference type="AlphaFoldDB" id="A0A4Z2EYZ9"/>
<evidence type="ECO:0000313" key="3">
    <source>
        <dbReference type="Proteomes" id="UP000314294"/>
    </source>
</evidence>
<gene>
    <name evidence="2" type="ORF">EYF80_056384</name>
</gene>
<accession>A0A4Z2EYZ9</accession>
<name>A0A4Z2EYZ9_9TELE</name>
<protein>
    <submittedName>
        <fullName evidence="2">Uncharacterized protein</fullName>
    </submittedName>
</protein>
<dbReference type="Proteomes" id="UP000314294">
    <property type="component" value="Unassembled WGS sequence"/>
</dbReference>
<proteinExistence type="predicted"/>
<feature type="region of interest" description="Disordered" evidence="1">
    <location>
        <begin position="1"/>
        <end position="43"/>
    </location>
</feature>
<keyword evidence="3" id="KW-1185">Reference proteome</keyword>
<evidence type="ECO:0000313" key="2">
    <source>
        <dbReference type="EMBL" id="TNN33452.1"/>
    </source>
</evidence>
<evidence type="ECO:0000256" key="1">
    <source>
        <dbReference type="SAM" id="MobiDB-lite"/>
    </source>
</evidence>
<reference evidence="2 3" key="1">
    <citation type="submission" date="2019-03" db="EMBL/GenBank/DDBJ databases">
        <title>First draft genome of Liparis tanakae, snailfish: a comprehensive survey of snailfish specific genes.</title>
        <authorList>
            <person name="Kim W."/>
            <person name="Song I."/>
            <person name="Jeong J.-H."/>
            <person name="Kim D."/>
            <person name="Kim S."/>
            <person name="Ryu S."/>
            <person name="Song J.Y."/>
            <person name="Lee S.K."/>
        </authorList>
    </citation>
    <scope>NUCLEOTIDE SEQUENCE [LARGE SCALE GENOMIC DNA]</scope>
    <source>
        <tissue evidence="2">Muscle</tissue>
    </source>
</reference>
<sequence>MRPDVHLDAGGARRRRRRRRRSGRSGLAAPRRMLGQKDRKRCNSGSIHNISVVVSVIETSNEKATAEMGEEADRRDAGLKAPTSVFVLHFQTHDLLKDSAPSASVADRPKQRNDRRSEEGKLFKGIVWI</sequence>
<organism evidence="2 3">
    <name type="scientific">Liparis tanakae</name>
    <name type="common">Tanaka's snailfish</name>
    <dbReference type="NCBI Taxonomy" id="230148"/>
    <lineage>
        <taxon>Eukaryota</taxon>
        <taxon>Metazoa</taxon>
        <taxon>Chordata</taxon>
        <taxon>Craniata</taxon>
        <taxon>Vertebrata</taxon>
        <taxon>Euteleostomi</taxon>
        <taxon>Actinopterygii</taxon>
        <taxon>Neopterygii</taxon>
        <taxon>Teleostei</taxon>
        <taxon>Neoteleostei</taxon>
        <taxon>Acanthomorphata</taxon>
        <taxon>Eupercaria</taxon>
        <taxon>Perciformes</taxon>
        <taxon>Cottioidei</taxon>
        <taxon>Cottales</taxon>
        <taxon>Liparidae</taxon>
        <taxon>Liparis</taxon>
    </lineage>
</organism>
<feature type="compositionally biased region" description="Basic residues" evidence="1">
    <location>
        <begin position="12"/>
        <end position="23"/>
    </location>
</feature>
<feature type="compositionally biased region" description="Basic and acidic residues" evidence="1">
    <location>
        <begin position="107"/>
        <end position="119"/>
    </location>
</feature>
<comment type="caution">
    <text evidence="2">The sequence shown here is derived from an EMBL/GenBank/DDBJ whole genome shotgun (WGS) entry which is preliminary data.</text>
</comment>
<dbReference type="EMBL" id="SRLO01002240">
    <property type="protein sequence ID" value="TNN33452.1"/>
    <property type="molecule type" value="Genomic_DNA"/>
</dbReference>